<organism evidence="8 9">
    <name type="scientific">Diploscapter pachys</name>
    <dbReference type="NCBI Taxonomy" id="2018661"/>
    <lineage>
        <taxon>Eukaryota</taxon>
        <taxon>Metazoa</taxon>
        <taxon>Ecdysozoa</taxon>
        <taxon>Nematoda</taxon>
        <taxon>Chromadorea</taxon>
        <taxon>Rhabditida</taxon>
        <taxon>Rhabditina</taxon>
        <taxon>Rhabditomorpha</taxon>
        <taxon>Rhabditoidea</taxon>
        <taxon>Rhabditidae</taxon>
        <taxon>Diploscapter</taxon>
    </lineage>
</organism>
<evidence type="ECO:0000256" key="6">
    <source>
        <dbReference type="PROSITE-ProRule" id="PRU00460"/>
    </source>
</evidence>
<dbReference type="Proteomes" id="UP000218231">
    <property type="component" value="Unassembled WGS sequence"/>
</dbReference>
<dbReference type="EMBL" id="LIAE01007092">
    <property type="protein sequence ID" value="PAV82020.1"/>
    <property type="molecule type" value="Genomic_DNA"/>
</dbReference>
<evidence type="ECO:0000256" key="3">
    <source>
        <dbReference type="ARBA" id="ARBA00023157"/>
    </source>
</evidence>
<keyword evidence="3 6" id="KW-1015">Disulfide bond</keyword>
<dbReference type="SUPFAM" id="SSF57196">
    <property type="entry name" value="EGF/Laminin"/>
    <property type="match status" value="2"/>
</dbReference>
<dbReference type="PANTHER" id="PTHR10574:SF444">
    <property type="entry name" value="BASEMENT MEMBRANE-SPECIFIC HEPARAN SULFATE PROTEOGLYCAN CORE PROTEIN"/>
    <property type="match status" value="1"/>
</dbReference>
<keyword evidence="2" id="KW-0677">Repeat</keyword>
<evidence type="ECO:0000256" key="4">
    <source>
        <dbReference type="ARBA" id="ARBA00023180"/>
    </source>
</evidence>
<keyword evidence="1" id="KW-0732">Signal</keyword>
<dbReference type="GO" id="GO:0009888">
    <property type="term" value="P:tissue development"/>
    <property type="evidence" value="ECO:0007669"/>
    <property type="project" value="TreeGrafter"/>
</dbReference>
<comment type="caution">
    <text evidence="8">The sequence shown here is derived from an EMBL/GenBank/DDBJ whole genome shotgun (WGS) entry which is preliminary data.</text>
</comment>
<proteinExistence type="predicted"/>
<dbReference type="FunFam" id="2.10.25.10:FF:000188">
    <property type="entry name" value="Laminin subunit gamma 2"/>
    <property type="match status" value="1"/>
</dbReference>
<dbReference type="SMART" id="SM00180">
    <property type="entry name" value="EGF_Lam"/>
    <property type="match status" value="2"/>
</dbReference>
<dbReference type="InterPro" id="IPR002049">
    <property type="entry name" value="LE_dom"/>
</dbReference>
<feature type="disulfide bond" evidence="6">
    <location>
        <begin position="979"/>
        <end position="988"/>
    </location>
</feature>
<dbReference type="InterPro" id="IPR056863">
    <property type="entry name" value="LMN_ATRN_NET-like_EGF"/>
</dbReference>
<dbReference type="InterPro" id="IPR050440">
    <property type="entry name" value="Laminin/Netrin_ECM"/>
</dbReference>
<evidence type="ECO:0000313" key="8">
    <source>
        <dbReference type="EMBL" id="PAV82020.1"/>
    </source>
</evidence>
<keyword evidence="9" id="KW-1185">Reference proteome</keyword>
<dbReference type="Pfam" id="PF16469">
    <property type="entry name" value="NPA"/>
    <property type="match status" value="6"/>
</dbReference>
<dbReference type="PANTHER" id="PTHR10574">
    <property type="entry name" value="NETRIN/LAMININ-RELATED"/>
    <property type="match status" value="1"/>
</dbReference>
<evidence type="ECO:0000256" key="1">
    <source>
        <dbReference type="ARBA" id="ARBA00022729"/>
    </source>
</evidence>
<comment type="caution">
    <text evidence="6">Lacks conserved residue(s) required for the propagation of feature annotation.</text>
</comment>
<dbReference type="PROSITE" id="PS01248">
    <property type="entry name" value="EGF_LAM_1"/>
    <property type="match status" value="1"/>
</dbReference>
<keyword evidence="5 6" id="KW-0424">Laminin EGF-like domain</keyword>
<protein>
    <recommendedName>
        <fullName evidence="7">Laminin EGF-like domain-containing protein</fullName>
    </recommendedName>
</protein>
<dbReference type="OrthoDB" id="5985440at2759"/>
<dbReference type="GO" id="GO:0005604">
    <property type="term" value="C:basement membrane"/>
    <property type="evidence" value="ECO:0007669"/>
    <property type="project" value="UniProtKB-ARBA"/>
</dbReference>
<evidence type="ECO:0000256" key="2">
    <source>
        <dbReference type="ARBA" id="ARBA00022737"/>
    </source>
</evidence>
<dbReference type="PROSITE" id="PS50027">
    <property type="entry name" value="EGF_LAM_2"/>
    <property type="match status" value="1"/>
</dbReference>
<keyword evidence="4" id="KW-0325">Glycoprotein</keyword>
<gene>
    <name evidence="8" type="ORF">WR25_03049</name>
</gene>
<dbReference type="CDD" id="cd00055">
    <property type="entry name" value="EGF_Lam"/>
    <property type="match status" value="2"/>
</dbReference>
<evidence type="ECO:0000313" key="9">
    <source>
        <dbReference type="Proteomes" id="UP000218231"/>
    </source>
</evidence>
<dbReference type="InterPro" id="IPR032487">
    <property type="entry name" value="ABA-1_nematode"/>
</dbReference>
<dbReference type="AlphaFoldDB" id="A0A2A2L782"/>
<evidence type="ECO:0000256" key="5">
    <source>
        <dbReference type="ARBA" id="ARBA00023292"/>
    </source>
</evidence>
<feature type="domain" description="Laminin EGF-like" evidence="7">
    <location>
        <begin position="961"/>
        <end position="1009"/>
    </location>
</feature>
<dbReference type="Pfam" id="PF24973">
    <property type="entry name" value="EGF_LMN_ATRN"/>
    <property type="match status" value="2"/>
</dbReference>
<name>A0A2A2L782_9BILA</name>
<dbReference type="InterPro" id="IPR038289">
    <property type="entry name" value="DVA-1_sf"/>
</dbReference>
<dbReference type="Gene3D" id="2.10.25.10">
    <property type="entry name" value="Laminin"/>
    <property type="match status" value="2"/>
</dbReference>
<evidence type="ECO:0000259" key="7">
    <source>
        <dbReference type="PROSITE" id="PS50027"/>
    </source>
</evidence>
<accession>A0A2A2L782</accession>
<dbReference type="GO" id="GO:0009887">
    <property type="term" value="P:animal organ morphogenesis"/>
    <property type="evidence" value="ECO:0007669"/>
    <property type="project" value="TreeGrafter"/>
</dbReference>
<reference evidence="8 9" key="1">
    <citation type="journal article" date="2017" name="Curr. Biol.">
        <title>Genome architecture and evolution of a unichromosomal asexual nematode.</title>
        <authorList>
            <person name="Fradin H."/>
            <person name="Zegar C."/>
            <person name="Gutwein M."/>
            <person name="Lucas J."/>
            <person name="Kovtun M."/>
            <person name="Corcoran D."/>
            <person name="Baugh L.R."/>
            <person name="Kiontke K."/>
            <person name="Gunsalus K."/>
            <person name="Fitch D.H."/>
            <person name="Piano F."/>
        </authorList>
    </citation>
    <scope>NUCLEOTIDE SEQUENCE [LARGE SCALE GENOMIC DNA]</scope>
    <source>
        <strain evidence="8">PF1309</strain>
    </source>
</reference>
<dbReference type="STRING" id="2018661.A0A2A2L782"/>
<sequence>MELYGKLPAETKAEWDPVYRKMCYSWVEKVVSAEELNEFNALNEHKKFDEIKEKLNVYKERLSEEHKKMVDLWADACSKYQEPKHRRRDVQQQIEKHLSWLTPDQKAEIKKMTDEGKPRSEIQQKLFSFIDKMPAKEEKDKAKDETVKQCYAWMEKVATKKEIEDLHKLHEVDHDACKKRVREMIAKLDPTTKALVERRLPFCEKLWYGDHSSHGSHGGHDHHAHHHHKRRHVKRHLHVVEKYLDWLSPQQMEFIKELDKNNDFDKVEEKLTEYYKALPEAKRNEVRDRFREQCKNWAKEVALPEEWENIKKKYDAKDYGELKKLLVTLEDRLTENQKHTIEHARSICLRVWEIEKSIISRRRRDKPVMPTFEETSSKYLKWMTPEQLHDISKSKDDKNQLYDKVMQYFDQTTGVKREEAKEQLQGACREYLTSLIGVENVLILRKIRTEGATAQQLHGKLDDIVKVNKFDDEMKKRIKREAQNDASENERRLVATRKAVITELDRCTTWRSGLSDEKRNRMEQAIYSGKFEHFLDLALREARDFYPDSEHCLRGASVHLKKYRRNLNAKMRETSGTKNRIEDFLNIEQIKMLREHFEQNKNGSEKVTKMINYYFGDLSEERRQQLVQQLIQQFHDYKNLRRNPRVARSIPDSENSKPEPLKPEWLKWMTPRHKQLSNREKLATWDRLNLIGKFFYHLSKKKREENEKPLKEYCIRNIVTLIGNASYDELKEMYTNKESTAHIEAKYNEIVANLDSEQKRLSAGHYGAFCQKIFRLVEFEPTDLTSWMTAEQKQLIAKMIIDPKINDSEVYDKVYEFYKTAKNEEKDEAEDIVETGCRHFISHLLGEDVAEEIEELRVNGKSPQLLAAKLAIFAESLSKNLNAKTTESSLSICKRIYLHFDGTCNCNGHSQECGPKTHTCMNCNHNTTGILCEKCVDGYNGNAVTEEGCTEGAKEDELQSCLCHGHAQSCDANMKCELCEHNTEGGQCERCKPGFYGDAQKGQIDDCIKCPCPYCLNSLAQI</sequence>
<dbReference type="Gene3D" id="1.10.533.30">
    <property type="entry name" value="Nematode polyprotein allergen ABA-1"/>
    <property type="match status" value="6"/>
</dbReference>